<accession>A0A2S1PG85</accession>
<dbReference type="GeneID" id="65113424"/>
<organism evidence="1 2">
    <name type="scientific">Aeromonas phage 60AhydR15PP</name>
    <dbReference type="NCBI Taxonomy" id="2163979"/>
    <lineage>
        <taxon>Viruses</taxon>
        <taxon>Duplodnaviria</taxon>
        <taxon>Heunggongvirae</taxon>
        <taxon>Uroviricota</taxon>
        <taxon>Caudoviricetes</taxon>
        <taxon>Pantevenvirales</taxon>
        <taxon>Straboviridae</taxon>
        <taxon>Tulanevirus</taxon>
        <taxon>Tulanevirus 60ahydrpp</taxon>
    </lineage>
</organism>
<dbReference type="Proteomes" id="UP000246994">
    <property type="component" value="Segment"/>
</dbReference>
<protein>
    <submittedName>
        <fullName evidence="1">Uncharacterized protein</fullName>
    </submittedName>
</protein>
<sequence length="83" mass="9635">MHYIINKNGIAFVVSLEGFDISKIDGKTFSSLYDMNLEMHEECIGFEYLVTREAPDSPVMMYTQYSGEIVKIEPERFINEFVL</sequence>
<dbReference type="RefSeq" id="YP_010095787.1">
    <property type="nucleotide sequence ID" value="NC_055747.1"/>
</dbReference>
<evidence type="ECO:0000313" key="1">
    <source>
        <dbReference type="EMBL" id="AWH15583.1"/>
    </source>
</evidence>
<evidence type="ECO:0000313" key="2">
    <source>
        <dbReference type="Proteomes" id="UP000246994"/>
    </source>
</evidence>
<name>A0A2S1PG85_9CAUD</name>
<proteinExistence type="predicted"/>
<reference evidence="1 2" key="1">
    <citation type="submission" date="2018-04" db="EMBL/GenBank/DDBJ databases">
        <title>Complete genome sequences of new Aeromonas and Pseudomonas phages promising in phage therapy dedicated to aquaculture.</title>
        <authorList>
            <person name="Kolsut J."/>
            <person name="Wojcik E."/>
            <person name="Wojtasik A."/>
            <person name="Dastych J."/>
        </authorList>
    </citation>
    <scope>NUCLEOTIDE SEQUENCE [LARGE SCALE GENOMIC DNA]</scope>
</reference>
<dbReference type="KEGG" id="vg:65113424"/>
<dbReference type="EMBL" id="MH179477">
    <property type="protein sequence ID" value="AWH15583.1"/>
    <property type="molecule type" value="Genomic_DNA"/>
</dbReference>
<keyword evidence="2" id="KW-1185">Reference proteome</keyword>